<protein>
    <submittedName>
        <fullName evidence="4">Alpha/beta hydrolase</fullName>
    </submittedName>
</protein>
<dbReference type="Pfam" id="PF01738">
    <property type="entry name" value="DLH"/>
    <property type="match status" value="1"/>
</dbReference>
<dbReference type="InterPro" id="IPR050300">
    <property type="entry name" value="GDXG_lipolytic_enzyme"/>
</dbReference>
<keyword evidence="5" id="KW-1185">Reference proteome</keyword>
<evidence type="ECO:0000313" key="4">
    <source>
        <dbReference type="EMBL" id="QUE51123.1"/>
    </source>
</evidence>
<dbReference type="EMBL" id="CP073100">
    <property type="protein sequence ID" value="QUE51123.1"/>
    <property type="molecule type" value="Genomic_DNA"/>
</dbReference>
<dbReference type="PANTHER" id="PTHR48081">
    <property type="entry name" value="AB HYDROLASE SUPERFAMILY PROTEIN C4A8.06C"/>
    <property type="match status" value="1"/>
</dbReference>
<evidence type="ECO:0000259" key="3">
    <source>
        <dbReference type="Pfam" id="PF01738"/>
    </source>
</evidence>
<keyword evidence="1 4" id="KW-0378">Hydrolase</keyword>
<dbReference type="InterPro" id="IPR002925">
    <property type="entry name" value="Dienelactn_hydro"/>
</dbReference>
<dbReference type="Proteomes" id="UP000676169">
    <property type="component" value="Chromosome"/>
</dbReference>
<gene>
    <name evidence="4" type="ORF">KBB96_19990</name>
</gene>
<dbReference type="PANTHER" id="PTHR48081:SF6">
    <property type="entry name" value="PEPTIDASE S9 PROLYL OLIGOPEPTIDASE CATALYTIC DOMAIN-CONTAINING PROTEIN"/>
    <property type="match status" value="1"/>
</dbReference>
<organism evidence="4 5">
    <name type="scientific">Luteolibacter ambystomatis</name>
    <dbReference type="NCBI Taxonomy" id="2824561"/>
    <lineage>
        <taxon>Bacteria</taxon>
        <taxon>Pseudomonadati</taxon>
        <taxon>Verrucomicrobiota</taxon>
        <taxon>Verrucomicrobiia</taxon>
        <taxon>Verrucomicrobiales</taxon>
        <taxon>Verrucomicrobiaceae</taxon>
        <taxon>Luteolibacter</taxon>
    </lineage>
</organism>
<keyword evidence="2" id="KW-0732">Signal</keyword>
<dbReference type="GO" id="GO:0016787">
    <property type="term" value="F:hydrolase activity"/>
    <property type="evidence" value="ECO:0007669"/>
    <property type="project" value="UniProtKB-KW"/>
</dbReference>
<dbReference type="AlphaFoldDB" id="A0A975G8W5"/>
<accession>A0A975G8W5</accession>
<dbReference type="SUPFAM" id="SSF53474">
    <property type="entry name" value="alpha/beta-Hydrolases"/>
    <property type="match status" value="1"/>
</dbReference>
<feature type="signal peptide" evidence="2">
    <location>
        <begin position="1"/>
        <end position="21"/>
    </location>
</feature>
<dbReference type="RefSeq" id="WP_211631262.1">
    <property type="nucleotide sequence ID" value="NZ_CP073100.1"/>
</dbReference>
<evidence type="ECO:0000256" key="2">
    <source>
        <dbReference type="SAM" id="SignalP"/>
    </source>
</evidence>
<evidence type="ECO:0000313" key="5">
    <source>
        <dbReference type="Proteomes" id="UP000676169"/>
    </source>
</evidence>
<sequence>MPLHLRHLLLTWTLAPGVLSAAPEVHLWKDKPPGDLPAVKEGAAPTGRMNDDERMTDVAAPTLTWFRPEKPDGRALVVCPGGGYQILAIHKEGDKVAERFAKEGITVAVLHYRVPAKNTDAADAGPRQDIAEALRQVRAEMKSKGFASGKTGVLGFSAGGHLVLESAYGPMPSGAERPDFVVAIYPAYLTDKAGVLKPEFAITKESPPACFFHAADDKYPADASAQLWRKLHDAGVKAELHIYSGGGHGFGISEPNPDKPWTLWPDTAASWMQGMRK</sequence>
<reference evidence="4" key="1">
    <citation type="submission" date="2021-04" db="EMBL/GenBank/DDBJ databases">
        <title>Luteolibacter sp. 32A isolated from the skin of an Anderson's salamander (Ambystoma andersonii).</title>
        <authorList>
            <person name="Spergser J."/>
            <person name="Busse H.-J."/>
        </authorList>
    </citation>
    <scope>NUCLEOTIDE SEQUENCE</scope>
    <source>
        <strain evidence="4">32A</strain>
    </source>
</reference>
<dbReference type="Gene3D" id="3.40.50.1820">
    <property type="entry name" value="alpha/beta hydrolase"/>
    <property type="match status" value="1"/>
</dbReference>
<name>A0A975G8W5_9BACT</name>
<feature type="chain" id="PRO_5038136060" evidence="2">
    <location>
        <begin position="22"/>
        <end position="277"/>
    </location>
</feature>
<dbReference type="InterPro" id="IPR029058">
    <property type="entry name" value="AB_hydrolase_fold"/>
</dbReference>
<evidence type="ECO:0000256" key="1">
    <source>
        <dbReference type="ARBA" id="ARBA00022801"/>
    </source>
</evidence>
<proteinExistence type="predicted"/>
<feature type="domain" description="Dienelactone hydrolase" evidence="3">
    <location>
        <begin position="128"/>
        <end position="255"/>
    </location>
</feature>
<dbReference type="KEGG" id="lamb:KBB96_19990"/>